<dbReference type="GO" id="GO:0048535">
    <property type="term" value="P:lymph node development"/>
    <property type="evidence" value="ECO:0007669"/>
    <property type="project" value="Ensembl"/>
</dbReference>
<dbReference type="GeneID" id="105812766"/>
<dbReference type="InterPro" id="IPR001245">
    <property type="entry name" value="Ser-Thr/Tyr_kinase_cat_dom"/>
</dbReference>
<evidence type="ECO:0000256" key="16">
    <source>
        <dbReference type="ARBA" id="ARBA00047899"/>
    </source>
</evidence>
<evidence type="ECO:0000256" key="15">
    <source>
        <dbReference type="ARBA" id="ARBA00023242"/>
    </source>
</evidence>
<evidence type="ECO:0000256" key="18">
    <source>
        <dbReference type="ARBA" id="ARBA00071065"/>
    </source>
</evidence>
<dbReference type="GO" id="GO:0006915">
    <property type="term" value="P:apoptotic process"/>
    <property type="evidence" value="ECO:0007669"/>
    <property type="project" value="UniProtKB-KW"/>
</dbReference>
<accession>A0A2K6GY32</accession>
<dbReference type="GO" id="GO:0070301">
    <property type="term" value="P:cellular response to hydrogen peroxide"/>
    <property type="evidence" value="ECO:0007669"/>
    <property type="project" value="Ensembl"/>
</dbReference>
<keyword evidence="11 21" id="KW-0547">Nucleotide-binding</keyword>
<dbReference type="Pfam" id="PF00069">
    <property type="entry name" value="Pkinase"/>
    <property type="match status" value="1"/>
</dbReference>
<dbReference type="GO" id="GO:1990000">
    <property type="term" value="P:amyloid fibril formation"/>
    <property type="evidence" value="ECO:0007669"/>
    <property type="project" value="Ensembl"/>
</dbReference>
<keyword evidence="6" id="KW-0723">Serine/threonine-protein kinase</keyword>
<reference evidence="24" key="2">
    <citation type="submission" date="2025-09" db="UniProtKB">
        <authorList>
            <consortium name="Ensembl"/>
        </authorList>
    </citation>
    <scope>IDENTIFICATION</scope>
</reference>
<feature type="region of interest" description="Disordered" evidence="22">
    <location>
        <begin position="471"/>
        <end position="516"/>
    </location>
</feature>
<comment type="catalytic activity">
    <reaction evidence="16">
        <text>L-threonyl-[protein] + ATP = O-phospho-L-threonyl-[protein] + ADP + H(+)</text>
        <dbReference type="Rhea" id="RHEA:46608"/>
        <dbReference type="Rhea" id="RHEA-COMP:11060"/>
        <dbReference type="Rhea" id="RHEA-COMP:11605"/>
        <dbReference type="ChEBI" id="CHEBI:15378"/>
        <dbReference type="ChEBI" id="CHEBI:30013"/>
        <dbReference type="ChEBI" id="CHEBI:30616"/>
        <dbReference type="ChEBI" id="CHEBI:61977"/>
        <dbReference type="ChEBI" id="CHEBI:456216"/>
        <dbReference type="EC" id="2.7.11.1"/>
    </reaction>
</comment>
<comment type="catalytic activity">
    <reaction evidence="17">
        <text>L-seryl-[protein] + ATP = O-phospho-L-seryl-[protein] + ADP + H(+)</text>
        <dbReference type="Rhea" id="RHEA:17989"/>
        <dbReference type="Rhea" id="RHEA-COMP:9863"/>
        <dbReference type="Rhea" id="RHEA-COMP:11604"/>
        <dbReference type="ChEBI" id="CHEBI:15378"/>
        <dbReference type="ChEBI" id="CHEBI:29999"/>
        <dbReference type="ChEBI" id="CHEBI:30616"/>
        <dbReference type="ChEBI" id="CHEBI:83421"/>
        <dbReference type="ChEBI" id="CHEBI:456216"/>
        <dbReference type="EC" id="2.7.11.1"/>
    </reaction>
</comment>
<dbReference type="GO" id="GO:0004706">
    <property type="term" value="F:JUN kinase kinase kinase activity"/>
    <property type="evidence" value="ECO:0007669"/>
    <property type="project" value="TreeGrafter"/>
</dbReference>
<dbReference type="EC" id="2.7.11.1" evidence="4"/>
<keyword evidence="10" id="KW-0053">Apoptosis</keyword>
<dbReference type="GeneTree" id="ENSGT00940000160206"/>
<dbReference type="GO" id="GO:0005524">
    <property type="term" value="F:ATP binding"/>
    <property type="evidence" value="ECO:0007669"/>
    <property type="project" value="UniProtKB-UniRule"/>
</dbReference>
<evidence type="ECO:0000256" key="21">
    <source>
        <dbReference type="PROSITE-ProRule" id="PRU10141"/>
    </source>
</evidence>
<dbReference type="GO" id="GO:0033077">
    <property type="term" value="P:T cell differentiation in thymus"/>
    <property type="evidence" value="ECO:0007669"/>
    <property type="project" value="Ensembl"/>
</dbReference>
<dbReference type="GO" id="GO:0048536">
    <property type="term" value="P:spleen development"/>
    <property type="evidence" value="ECO:0007669"/>
    <property type="project" value="Ensembl"/>
</dbReference>
<keyword evidence="5" id="KW-0963">Cytoplasm</keyword>
<keyword evidence="15" id="KW-0539">Nucleus</keyword>
<dbReference type="PROSITE" id="PS50011">
    <property type="entry name" value="PROTEIN_KINASE_DOM"/>
    <property type="match status" value="1"/>
</dbReference>
<dbReference type="GO" id="GO:2000379">
    <property type="term" value="P:positive regulation of reactive oxygen species metabolic process"/>
    <property type="evidence" value="ECO:0007669"/>
    <property type="project" value="Ensembl"/>
</dbReference>
<dbReference type="AlphaFoldDB" id="A0A2K6GY32"/>
<dbReference type="PANTHER" id="PTHR44329:SF297">
    <property type="entry name" value="RECEPTOR-INTERACTING SERINE_THREONINE-PROTEIN KINASE 3"/>
    <property type="match status" value="1"/>
</dbReference>
<keyword evidence="25" id="KW-1185">Reference proteome</keyword>
<dbReference type="GO" id="GO:0097527">
    <property type="term" value="P:necroptotic signaling pathway"/>
    <property type="evidence" value="ECO:0007669"/>
    <property type="project" value="Ensembl"/>
</dbReference>
<keyword evidence="14" id="KW-0832">Ubl conjugation</keyword>
<gene>
    <name evidence="24" type="primary">RIPK3</name>
</gene>
<evidence type="ECO:0000256" key="19">
    <source>
        <dbReference type="ARBA" id="ARBA00079155"/>
    </source>
</evidence>
<dbReference type="GO" id="GO:0005634">
    <property type="term" value="C:nucleus"/>
    <property type="evidence" value="ECO:0007669"/>
    <property type="project" value="UniProtKB-SubCell"/>
</dbReference>
<feature type="compositionally biased region" description="Polar residues" evidence="22">
    <location>
        <begin position="395"/>
        <end position="414"/>
    </location>
</feature>
<evidence type="ECO:0000256" key="17">
    <source>
        <dbReference type="ARBA" id="ARBA00048679"/>
    </source>
</evidence>
<evidence type="ECO:0000256" key="1">
    <source>
        <dbReference type="ARBA" id="ARBA00004123"/>
    </source>
</evidence>
<dbReference type="GO" id="GO:0042802">
    <property type="term" value="F:identical protein binding"/>
    <property type="evidence" value="ECO:0007669"/>
    <property type="project" value="Ensembl"/>
</dbReference>
<dbReference type="InterPro" id="IPR051681">
    <property type="entry name" value="Ser/Thr_Kinases-Pseudokinases"/>
</dbReference>
<evidence type="ECO:0000256" key="11">
    <source>
        <dbReference type="ARBA" id="ARBA00022741"/>
    </source>
</evidence>
<dbReference type="GO" id="GO:0048538">
    <property type="term" value="P:thymus development"/>
    <property type="evidence" value="ECO:0007669"/>
    <property type="project" value="Ensembl"/>
</dbReference>
<keyword evidence="8" id="KW-1210">Necrosis</keyword>
<protein>
    <recommendedName>
        <fullName evidence="18">Receptor-interacting serine/threonine-protein kinase 3</fullName>
        <ecNumber evidence="4">2.7.11.1</ecNumber>
    </recommendedName>
    <alternativeName>
        <fullName evidence="19">RIP-like protein kinase 3</fullName>
    </alternativeName>
    <alternativeName>
        <fullName evidence="20">Receptor-interacting protein 3</fullName>
    </alternativeName>
</protein>
<dbReference type="STRING" id="379532.ENSPCOP00000031161"/>
<keyword evidence="9" id="KW-0808">Transferase</keyword>
<dbReference type="GO" id="GO:2000452">
    <property type="term" value="P:regulation of CD8-positive, alpha-beta cytotoxic T cell extravasation"/>
    <property type="evidence" value="ECO:0007669"/>
    <property type="project" value="Ensembl"/>
</dbReference>
<dbReference type="PROSITE" id="PS00107">
    <property type="entry name" value="PROTEIN_KINASE_ATP"/>
    <property type="match status" value="1"/>
</dbReference>
<dbReference type="GO" id="GO:0060545">
    <property type="term" value="P:positive regulation of necroptotic process"/>
    <property type="evidence" value="ECO:0007669"/>
    <property type="project" value="Ensembl"/>
</dbReference>
<dbReference type="Pfam" id="PF12721">
    <property type="entry name" value="RHIM"/>
    <property type="match status" value="1"/>
</dbReference>
<dbReference type="RefSeq" id="XP_012502778.1">
    <property type="nucleotide sequence ID" value="XM_012647324.1"/>
</dbReference>
<dbReference type="GO" id="GO:0072593">
    <property type="term" value="P:reactive oxygen species metabolic process"/>
    <property type="evidence" value="ECO:0007669"/>
    <property type="project" value="Ensembl"/>
</dbReference>
<evidence type="ECO:0000256" key="8">
    <source>
        <dbReference type="ARBA" id="ARBA00022590"/>
    </source>
</evidence>
<feature type="region of interest" description="Disordered" evidence="22">
    <location>
        <begin position="305"/>
        <end position="333"/>
    </location>
</feature>
<evidence type="ECO:0000256" key="4">
    <source>
        <dbReference type="ARBA" id="ARBA00012513"/>
    </source>
</evidence>
<dbReference type="Gene3D" id="1.10.510.10">
    <property type="entry name" value="Transferase(Phosphotransferase) domain 1"/>
    <property type="match status" value="1"/>
</dbReference>
<dbReference type="PANTHER" id="PTHR44329">
    <property type="entry name" value="SERINE/THREONINE-PROTEIN KINASE TNNI3K-RELATED"/>
    <property type="match status" value="1"/>
</dbReference>
<dbReference type="OMA" id="WDYVSGP"/>
<dbReference type="InterPro" id="IPR011009">
    <property type="entry name" value="Kinase-like_dom_sf"/>
</dbReference>
<evidence type="ECO:0000256" key="10">
    <source>
        <dbReference type="ARBA" id="ARBA00022703"/>
    </source>
</evidence>
<evidence type="ECO:0000256" key="7">
    <source>
        <dbReference type="ARBA" id="ARBA00022553"/>
    </source>
</evidence>
<dbReference type="GO" id="GO:0070235">
    <property type="term" value="P:regulation of activation-induced cell death of T cells"/>
    <property type="evidence" value="ECO:0007669"/>
    <property type="project" value="Ensembl"/>
</dbReference>
<dbReference type="InterPro" id="IPR025735">
    <property type="entry name" value="RHIM"/>
</dbReference>
<dbReference type="GO" id="GO:0032991">
    <property type="term" value="C:protein-containing complex"/>
    <property type="evidence" value="ECO:0007669"/>
    <property type="project" value="Ensembl"/>
</dbReference>
<dbReference type="InterPro" id="IPR008271">
    <property type="entry name" value="Ser/Thr_kinase_AS"/>
</dbReference>
<dbReference type="GO" id="GO:0043029">
    <property type="term" value="P:T cell homeostasis"/>
    <property type="evidence" value="ECO:0007669"/>
    <property type="project" value="Ensembl"/>
</dbReference>
<evidence type="ECO:0000313" key="25">
    <source>
        <dbReference type="Proteomes" id="UP000233160"/>
    </source>
</evidence>
<dbReference type="GO" id="GO:0001914">
    <property type="term" value="P:regulation of T cell mediated cytotoxicity"/>
    <property type="evidence" value="ECO:0007669"/>
    <property type="project" value="Ensembl"/>
</dbReference>
<evidence type="ECO:0000256" key="9">
    <source>
        <dbReference type="ARBA" id="ARBA00022679"/>
    </source>
</evidence>
<dbReference type="PROSITE" id="PS00108">
    <property type="entry name" value="PROTEIN_KINASE_ST"/>
    <property type="match status" value="1"/>
</dbReference>
<evidence type="ECO:0000259" key="23">
    <source>
        <dbReference type="PROSITE" id="PS50011"/>
    </source>
</evidence>
<evidence type="ECO:0000256" key="20">
    <source>
        <dbReference type="ARBA" id="ARBA00081897"/>
    </source>
</evidence>
<dbReference type="SUPFAM" id="SSF56112">
    <property type="entry name" value="Protein kinase-like (PK-like)"/>
    <property type="match status" value="1"/>
</dbReference>
<dbReference type="GO" id="GO:0038061">
    <property type="term" value="P:non-canonical NF-kappaB signal transduction"/>
    <property type="evidence" value="ECO:0007669"/>
    <property type="project" value="Ensembl"/>
</dbReference>
<evidence type="ECO:0000256" key="13">
    <source>
        <dbReference type="ARBA" id="ARBA00022840"/>
    </source>
</evidence>
<organism evidence="24 25">
    <name type="scientific">Propithecus coquereli</name>
    <name type="common">Coquerel's sifaka</name>
    <name type="synonym">Propithecus verreauxi coquereli</name>
    <dbReference type="NCBI Taxonomy" id="379532"/>
    <lineage>
        <taxon>Eukaryota</taxon>
        <taxon>Metazoa</taxon>
        <taxon>Chordata</taxon>
        <taxon>Craniata</taxon>
        <taxon>Vertebrata</taxon>
        <taxon>Euteleostomi</taxon>
        <taxon>Mammalia</taxon>
        <taxon>Eutheria</taxon>
        <taxon>Euarchontoglires</taxon>
        <taxon>Primates</taxon>
        <taxon>Strepsirrhini</taxon>
        <taxon>Lemuriformes</taxon>
        <taxon>Indriidae</taxon>
        <taxon>Propithecus</taxon>
    </lineage>
</organism>
<name>A0A2K6GY32_PROCO</name>
<dbReference type="GO" id="GO:0051607">
    <property type="term" value="P:defense response to virus"/>
    <property type="evidence" value="ECO:0007669"/>
    <property type="project" value="Ensembl"/>
</dbReference>
<evidence type="ECO:0000313" key="24">
    <source>
        <dbReference type="Ensembl" id="ENSPCOP00000031161.1"/>
    </source>
</evidence>
<dbReference type="Ensembl" id="ENSPCOT00000042115.1">
    <property type="protein sequence ID" value="ENSPCOP00000031161.1"/>
    <property type="gene ID" value="ENSPCOG00000028339.1"/>
</dbReference>
<evidence type="ECO:0000256" key="12">
    <source>
        <dbReference type="ARBA" id="ARBA00022777"/>
    </source>
</evidence>
<evidence type="ECO:0000256" key="14">
    <source>
        <dbReference type="ARBA" id="ARBA00022843"/>
    </source>
</evidence>
<dbReference type="PRINTS" id="PR00109">
    <property type="entry name" value="TYRKINASE"/>
</dbReference>
<dbReference type="GO" id="GO:0005829">
    <property type="term" value="C:cytosol"/>
    <property type="evidence" value="ECO:0007669"/>
    <property type="project" value="UniProtKB-SubCell"/>
</dbReference>
<dbReference type="GO" id="GO:0032649">
    <property type="term" value="P:regulation of type II interferon production"/>
    <property type="evidence" value="ECO:0007669"/>
    <property type="project" value="Ensembl"/>
</dbReference>
<evidence type="ECO:0000256" key="6">
    <source>
        <dbReference type="ARBA" id="ARBA00022527"/>
    </source>
</evidence>
<dbReference type="InterPro" id="IPR000719">
    <property type="entry name" value="Prot_kinase_dom"/>
</dbReference>
<feature type="domain" description="Protein kinase" evidence="23">
    <location>
        <begin position="21"/>
        <end position="285"/>
    </location>
</feature>
<keyword evidence="7" id="KW-0597">Phosphoprotein</keyword>
<evidence type="ECO:0000256" key="2">
    <source>
        <dbReference type="ARBA" id="ARBA00004514"/>
    </source>
</evidence>
<evidence type="ECO:0000256" key="3">
    <source>
        <dbReference type="ARBA" id="ARBA00005843"/>
    </source>
</evidence>
<dbReference type="FunFam" id="1.10.510.10:FF:000661">
    <property type="entry name" value="Receptor-interacting serine/threonine-protein kinase 3"/>
    <property type="match status" value="1"/>
</dbReference>
<dbReference type="CTD" id="11035"/>
<sequence length="516" mass="56295">MSSVKLRSGGDSVPLVSHEELENPKLVGRGGFGAVFRAHHRSWGSDVAVKIVNSKDINREVKAMAGLRSRYVLLLLGVTENLEWDGESWPGLVTEFMENGSLAGLLQPQCPQPWPLRCRVLQEVVCGMCYLHHENLLHRDLKPSNVLLDDELHVKLADFGLSTFQGGSWSGAGSTKPGGTLAYLAPELLANVNRKASTASDVYSFGMLMWAVLAGREAEVVSQTSLVHQGLCEGQSQFLLPQLPESGPETPGLEELKELTQHCLSCKPKDRPSFQECQLKTKKVFCLVKDKIDASVTTVKKFLSEHRSSSRRLSAPVSGQRGTEMDGLEGTTGSQYSYNDFAVSEMLNNLNLEEYSSSVPEKCASLTERSRAQGEQIQHTRMAGTSADSMAQPARTPQTSPFRNQMPNPTSTGTLGPGPQGNQGTERHDMNWFSRAPGPYPIAGPPSFNLDHCSAVQIGNYNRLTMPQRTTLSSQGLAPSGVGRGWQHPQPMASKEDPKEPEAWSGPQGQYNHSGN</sequence>
<dbReference type="GO" id="GO:0097528">
    <property type="term" value="P:execution phase of necroptosis"/>
    <property type="evidence" value="ECO:0007669"/>
    <property type="project" value="Ensembl"/>
</dbReference>
<dbReference type="Proteomes" id="UP000233160">
    <property type="component" value="Unassembled WGS sequence"/>
</dbReference>
<evidence type="ECO:0000256" key="5">
    <source>
        <dbReference type="ARBA" id="ARBA00022490"/>
    </source>
</evidence>
<reference evidence="24" key="1">
    <citation type="submission" date="2025-08" db="UniProtKB">
        <authorList>
            <consortium name="Ensembl"/>
        </authorList>
    </citation>
    <scope>IDENTIFICATION</scope>
</reference>
<evidence type="ECO:0000256" key="22">
    <source>
        <dbReference type="SAM" id="MobiDB-lite"/>
    </source>
</evidence>
<feature type="compositionally biased region" description="Polar residues" evidence="22">
    <location>
        <begin position="507"/>
        <end position="516"/>
    </location>
</feature>
<comment type="similarity">
    <text evidence="3">Belongs to the protein kinase superfamily. TKL Ser/Thr protein kinase family.</text>
</comment>
<keyword evidence="13 21" id="KW-0067">ATP-binding</keyword>
<proteinExistence type="inferred from homology"/>
<feature type="binding site" evidence="21">
    <location>
        <position position="50"/>
    </location>
    <ligand>
        <name>ATP</name>
        <dbReference type="ChEBI" id="CHEBI:30616"/>
    </ligand>
</feature>
<keyword evidence="12" id="KW-0418">Kinase</keyword>
<dbReference type="GO" id="GO:0044877">
    <property type="term" value="F:protein-containing complex binding"/>
    <property type="evidence" value="ECO:0007669"/>
    <property type="project" value="Ensembl"/>
</dbReference>
<feature type="region of interest" description="Disordered" evidence="22">
    <location>
        <begin position="364"/>
        <end position="428"/>
    </location>
</feature>
<comment type="subcellular location">
    <subcellularLocation>
        <location evidence="2">Cytoplasm</location>
        <location evidence="2">Cytosol</location>
    </subcellularLocation>
    <subcellularLocation>
        <location evidence="1">Nucleus</location>
    </subcellularLocation>
</comment>
<dbReference type="InterPro" id="IPR017441">
    <property type="entry name" value="Protein_kinase_ATP_BS"/>
</dbReference>
<dbReference type="GO" id="GO:2001244">
    <property type="term" value="P:positive regulation of intrinsic apoptotic signaling pathway"/>
    <property type="evidence" value="ECO:0007669"/>
    <property type="project" value="Ensembl"/>
</dbReference>
<dbReference type="GO" id="GO:0046006">
    <property type="term" value="P:regulation of activated T cell proliferation"/>
    <property type="evidence" value="ECO:0007669"/>
    <property type="project" value="Ensembl"/>
</dbReference>
<dbReference type="SMART" id="SM00220">
    <property type="entry name" value="S_TKc"/>
    <property type="match status" value="1"/>
</dbReference>